<dbReference type="Proteomes" id="UP000783686">
    <property type="component" value="Unassembled WGS sequence"/>
</dbReference>
<dbReference type="AlphaFoldDB" id="A0A811L180"/>
<keyword evidence="3" id="KW-1185">Reference proteome</keyword>
<dbReference type="EMBL" id="CAJFDH010000004">
    <property type="protein sequence ID" value="CAD5221505.1"/>
    <property type="molecule type" value="Genomic_DNA"/>
</dbReference>
<organism evidence="2 3">
    <name type="scientific">Bursaphelenchus okinawaensis</name>
    <dbReference type="NCBI Taxonomy" id="465554"/>
    <lineage>
        <taxon>Eukaryota</taxon>
        <taxon>Metazoa</taxon>
        <taxon>Ecdysozoa</taxon>
        <taxon>Nematoda</taxon>
        <taxon>Chromadorea</taxon>
        <taxon>Rhabditida</taxon>
        <taxon>Tylenchina</taxon>
        <taxon>Tylenchomorpha</taxon>
        <taxon>Aphelenchoidea</taxon>
        <taxon>Aphelenchoididae</taxon>
        <taxon>Bursaphelenchus</taxon>
    </lineage>
</organism>
<comment type="caution">
    <text evidence="2">The sequence shown here is derived from an EMBL/GenBank/DDBJ whole genome shotgun (WGS) entry which is preliminary data.</text>
</comment>
<dbReference type="Proteomes" id="UP000614601">
    <property type="component" value="Unassembled WGS sequence"/>
</dbReference>
<name>A0A811L180_9BILA</name>
<reference evidence="2" key="1">
    <citation type="submission" date="2020-09" db="EMBL/GenBank/DDBJ databases">
        <authorList>
            <person name="Kikuchi T."/>
        </authorList>
    </citation>
    <scope>NUCLEOTIDE SEQUENCE</scope>
    <source>
        <strain evidence="2">SH1</strain>
    </source>
</reference>
<dbReference type="OrthoDB" id="6161911at2759"/>
<gene>
    <name evidence="2" type="ORF">BOKJ2_LOCUS9478</name>
</gene>
<dbReference type="EMBL" id="CAJFCW020000004">
    <property type="protein sequence ID" value="CAG9115138.1"/>
    <property type="molecule type" value="Genomic_DNA"/>
</dbReference>
<evidence type="ECO:0000256" key="1">
    <source>
        <dbReference type="SAM" id="MobiDB-lite"/>
    </source>
</evidence>
<dbReference type="GO" id="GO:0005739">
    <property type="term" value="C:mitochondrion"/>
    <property type="evidence" value="ECO:0007669"/>
    <property type="project" value="InterPro"/>
</dbReference>
<accession>A0A811L180</accession>
<protein>
    <recommendedName>
        <fullName evidence="4">NADH-ubiquinone oxidoreductase 9 kDa subunit</fullName>
    </recommendedName>
</protein>
<feature type="region of interest" description="Disordered" evidence="1">
    <location>
        <begin position="64"/>
        <end position="88"/>
    </location>
</feature>
<dbReference type="GO" id="GO:0045271">
    <property type="term" value="C:respiratory chain complex I"/>
    <property type="evidence" value="ECO:0007669"/>
    <property type="project" value="InterPro"/>
</dbReference>
<evidence type="ECO:0000313" key="2">
    <source>
        <dbReference type="EMBL" id="CAD5221505.1"/>
    </source>
</evidence>
<dbReference type="Pfam" id="PF15880">
    <property type="entry name" value="NDUFV3"/>
    <property type="match status" value="1"/>
</dbReference>
<feature type="compositionally biased region" description="Basic and acidic residues" evidence="1">
    <location>
        <begin position="78"/>
        <end position="88"/>
    </location>
</feature>
<evidence type="ECO:0008006" key="4">
    <source>
        <dbReference type="Google" id="ProtNLM"/>
    </source>
</evidence>
<evidence type="ECO:0000313" key="3">
    <source>
        <dbReference type="Proteomes" id="UP000614601"/>
    </source>
</evidence>
<dbReference type="InterPro" id="IPR026193">
    <property type="entry name" value="NDUFV3"/>
</dbReference>
<proteinExistence type="predicted"/>
<sequence>MNRKLPVQLIIKRFQHGTNQPSGTTGIEHALKFKQLGQSHKQDPKLYKCDEYLNFNKYSFYDSENNINPHRVPQPSNKKPDLEPKVRA</sequence>